<organism evidence="1 2">
    <name type="scientific">Candidatus Magnetobacterium casense</name>
    <dbReference type="NCBI Taxonomy" id="1455061"/>
    <lineage>
        <taxon>Bacteria</taxon>
        <taxon>Pseudomonadati</taxon>
        <taxon>Nitrospirota</taxon>
        <taxon>Thermodesulfovibrionia</taxon>
        <taxon>Thermodesulfovibrionales</taxon>
        <taxon>Candidatus Magnetobacteriaceae</taxon>
        <taxon>Candidatus Magnetobacterium</taxon>
    </lineage>
</organism>
<dbReference type="Proteomes" id="UP001196980">
    <property type="component" value="Unassembled WGS sequence"/>
</dbReference>
<evidence type="ECO:0000313" key="2">
    <source>
        <dbReference type="Proteomes" id="UP001196980"/>
    </source>
</evidence>
<accession>A0ABS6S3V5</accession>
<evidence type="ECO:0000313" key="1">
    <source>
        <dbReference type="EMBL" id="MBV6343520.1"/>
    </source>
</evidence>
<comment type="caution">
    <text evidence="1">The sequence shown here is derived from an EMBL/GenBank/DDBJ whole genome shotgun (WGS) entry which is preliminary data.</text>
</comment>
<feature type="non-terminal residue" evidence="1">
    <location>
        <position position="1"/>
    </location>
</feature>
<reference evidence="1 2" key="1">
    <citation type="journal article" date="2020" name="J Geophys Res Biogeosci">
        <title>Magnetotaxis as an Adaptation to Enable Bacterial Shuttling of Microbial Sulfur and Sulfur Cycling Across Aquatic Oxic#Anoxic Interfaces.</title>
        <authorList>
            <person name="Li J."/>
            <person name="Liu P."/>
            <person name="Wang J."/>
            <person name="Roberts A.P."/>
            <person name="Pan Y."/>
        </authorList>
    </citation>
    <scope>NUCLEOTIDE SEQUENCE [LARGE SCALE GENOMIC DNA]</scope>
    <source>
        <strain evidence="1 2">MYR-1_YQ</strain>
    </source>
</reference>
<gene>
    <name evidence="1" type="ORF">HWQ67_18255</name>
</gene>
<dbReference type="EMBL" id="JABXWD010000637">
    <property type="protein sequence ID" value="MBV6343520.1"/>
    <property type="molecule type" value="Genomic_DNA"/>
</dbReference>
<protein>
    <submittedName>
        <fullName evidence="1">Uncharacterized protein</fullName>
    </submittedName>
</protein>
<proteinExistence type="predicted"/>
<keyword evidence="2" id="KW-1185">Reference proteome</keyword>
<sequence>VGNTHIDEAIKEYTTAASVAAIKQELSIAPDKKVIAFLPNTYWAAMAERAVWATLLAELKRPDIVCVFKWHPQVAHPVFEEIKKLLLEIMPTAIVVFGYDPYKVLAVADYCVVMGKTTLGVEALAFRKPLFDLYNVVDGDEFYKDINVAQTVSPVGNWESLFKTMQEGVPQEIIDTTEEYLEKVFYKLDGMSVQRAIDVISYVLRVKNEKTRPASKVAFKNPRISGKISFIIPTGNDPLVFMATMNSLSSNARYCDAEYIIVATDEAIKTDILDKSEGLTIVQTNADRISTLFNCGLEVSSGEYLIFILPGMLLVRDNDFLDSIKDGFASMPIYNADLTPFRLATGTDFNFTPNAINTEGKKSEFVPALLFGANRDIFENFGGFDNNVIFFVVDLCLLARKKGYRVTHCTDDIAVLFKYPSYEEPNDLRYHTGDWKRSVNFFARWYGQLQKDDDFLSHAKGMLQETSR</sequence>
<name>A0ABS6S3V5_9BACT</name>
<dbReference type="RefSeq" id="WP_218254133.1">
    <property type="nucleotide sequence ID" value="NZ_JABXWD010000637.1"/>
</dbReference>